<evidence type="ECO:0000313" key="4">
    <source>
        <dbReference type="Proteomes" id="UP000475249"/>
    </source>
</evidence>
<proteinExistence type="predicted"/>
<feature type="chain" id="PRO_5026843016" evidence="1">
    <location>
        <begin position="23"/>
        <end position="372"/>
    </location>
</feature>
<name>A0A6L9E8G1_9FLAO</name>
<dbReference type="PANTHER" id="PTHR46825">
    <property type="entry name" value="D-ALANYL-D-ALANINE-CARBOXYPEPTIDASE/ENDOPEPTIDASE AMPH"/>
    <property type="match status" value="1"/>
</dbReference>
<dbReference type="InterPro" id="IPR012338">
    <property type="entry name" value="Beta-lactam/transpept-like"/>
</dbReference>
<dbReference type="Proteomes" id="UP000475249">
    <property type="component" value="Unassembled WGS sequence"/>
</dbReference>
<accession>A0A6L9E8G1</accession>
<protein>
    <submittedName>
        <fullName evidence="3">Serine hydrolase</fullName>
    </submittedName>
</protein>
<dbReference type="PANTHER" id="PTHR46825:SF7">
    <property type="entry name" value="D-ALANYL-D-ALANINE CARBOXYPEPTIDASE"/>
    <property type="match status" value="1"/>
</dbReference>
<keyword evidence="1" id="KW-0732">Signal</keyword>
<dbReference type="Pfam" id="PF00144">
    <property type="entry name" value="Beta-lactamase"/>
    <property type="match status" value="1"/>
</dbReference>
<dbReference type="RefSeq" id="WP_161434118.1">
    <property type="nucleotide sequence ID" value="NZ_WXYO01000002.1"/>
</dbReference>
<feature type="signal peptide" evidence="1">
    <location>
        <begin position="1"/>
        <end position="22"/>
    </location>
</feature>
<sequence>MKNKIYSLLAACTLLLLNFGYSQELPDSESLKAIADEYLEVNPEASGVIAAIGNSGSKAWKYSKGYKGLGRDSFLTGKEAFIAASITKTFVAVCILQLEEEGKLAISDKVTRYLDEELIRRLSLYKGSSYENKITIAQLLRHTSGIFDYLNETQTHLEAYKNHPQRTYTLEDRVAIALDVGSATSRPGEYHYSNTNYILLGMILEKLESKDIGSIINQRIIVPLGLNNTSLNPEEKMMSKMLKGYYTDWDLTSFTYYFNRQNPAGGILTTVDDLLIFGNAVFSGRLFRSPLTLEKMLNFHKGYGLGVMQFEKNRKTGRVVGHSGFDPGYTCYLAYVEKPGLTVVTVINQSELRVNMPAFLVVKMVHLIKEGL</sequence>
<organism evidence="3 4">
    <name type="scientific">Poritiphilus flavus</name>
    <dbReference type="NCBI Taxonomy" id="2697053"/>
    <lineage>
        <taxon>Bacteria</taxon>
        <taxon>Pseudomonadati</taxon>
        <taxon>Bacteroidota</taxon>
        <taxon>Flavobacteriia</taxon>
        <taxon>Flavobacteriales</taxon>
        <taxon>Flavobacteriaceae</taxon>
        <taxon>Poritiphilus</taxon>
    </lineage>
</organism>
<dbReference type="InterPro" id="IPR050491">
    <property type="entry name" value="AmpC-like"/>
</dbReference>
<comment type="caution">
    <text evidence="3">The sequence shown here is derived from an EMBL/GenBank/DDBJ whole genome shotgun (WGS) entry which is preliminary data.</text>
</comment>
<dbReference type="EMBL" id="WXYO01000002">
    <property type="protein sequence ID" value="NAS11067.1"/>
    <property type="molecule type" value="Genomic_DNA"/>
</dbReference>
<evidence type="ECO:0000313" key="3">
    <source>
        <dbReference type="EMBL" id="NAS11067.1"/>
    </source>
</evidence>
<gene>
    <name evidence="3" type="ORF">GTQ38_03580</name>
</gene>
<dbReference type="AlphaFoldDB" id="A0A6L9E8G1"/>
<dbReference type="InterPro" id="IPR001466">
    <property type="entry name" value="Beta-lactam-related"/>
</dbReference>
<dbReference type="SUPFAM" id="SSF56601">
    <property type="entry name" value="beta-lactamase/transpeptidase-like"/>
    <property type="match status" value="1"/>
</dbReference>
<feature type="domain" description="Beta-lactamase-related" evidence="2">
    <location>
        <begin position="44"/>
        <end position="351"/>
    </location>
</feature>
<evidence type="ECO:0000259" key="2">
    <source>
        <dbReference type="Pfam" id="PF00144"/>
    </source>
</evidence>
<dbReference type="Gene3D" id="3.40.710.10">
    <property type="entry name" value="DD-peptidase/beta-lactamase superfamily"/>
    <property type="match status" value="1"/>
</dbReference>
<evidence type="ECO:0000256" key="1">
    <source>
        <dbReference type="SAM" id="SignalP"/>
    </source>
</evidence>
<reference evidence="3 4" key="1">
    <citation type="submission" date="2020-01" db="EMBL/GenBank/DDBJ databases">
        <title>Bacteria diversity of Porities sp.</title>
        <authorList>
            <person name="Wang G."/>
        </authorList>
    </citation>
    <scope>NUCLEOTIDE SEQUENCE [LARGE SCALE GENOMIC DNA]</scope>
    <source>
        <strain evidence="3 4">R33</strain>
    </source>
</reference>
<keyword evidence="3" id="KW-0378">Hydrolase</keyword>
<keyword evidence="4" id="KW-1185">Reference proteome</keyword>
<dbReference type="GO" id="GO:0016787">
    <property type="term" value="F:hydrolase activity"/>
    <property type="evidence" value="ECO:0007669"/>
    <property type="project" value="UniProtKB-KW"/>
</dbReference>